<dbReference type="EMBL" id="SDMR01000017">
    <property type="protein sequence ID" value="TBT93159.1"/>
    <property type="molecule type" value="Genomic_DNA"/>
</dbReference>
<organism evidence="1 2">
    <name type="scientific">Propioniciclava tarda</name>
    <dbReference type="NCBI Taxonomy" id="433330"/>
    <lineage>
        <taxon>Bacteria</taxon>
        <taxon>Bacillati</taxon>
        <taxon>Actinomycetota</taxon>
        <taxon>Actinomycetes</taxon>
        <taxon>Propionibacteriales</taxon>
        <taxon>Propionibacteriaceae</taxon>
        <taxon>Propioniciclava</taxon>
    </lineage>
</organism>
<dbReference type="Proteomes" id="UP000291933">
    <property type="component" value="Unassembled WGS sequence"/>
</dbReference>
<name>A0A4Q9KIB0_PROTD</name>
<evidence type="ECO:0000313" key="1">
    <source>
        <dbReference type="EMBL" id="TBT93159.1"/>
    </source>
</evidence>
<gene>
    <name evidence="1" type="ORF">ET996_11960</name>
</gene>
<protein>
    <submittedName>
        <fullName evidence="1">Uncharacterized protein</fullName>
    </submittedName>
</protein>
<comment type="caution">
    <text evidence="1">The sequence shown here is derived from an EMBL/GenBank/DDBJ whole genome shotgun (WGS) entry which is preliminary data.</text>
</comment>
<dbReference type="RefSeq" id="WP_131172796.1">
    <property type="nucleotide sequence ID" value="NZ_FXTL01000017.1"/>
</dbReference>
<reference evidence="1 2" key="1">
    <citation type="submission" date="2019-01" db="EMBL/GenBank/DDBJ databases">
        <title>Lactibacter flavus gen. nov., sp. nov., a novel bacterium of the family Propionibacteriaceae isolated from raw milk and dairy products.</title>
        <authorList>
            <person name="Huptas C."/>
            <person name="Wenning M."/>
            <person name="Breitenwieser F."/>
            <person name="Doll E."/>
            <person name="Von Neubeck M."/>
            <person name="Busse H.-J."/>
            <person name="Scherer S."/>
        </authorList>
    </citation>
    <scope>NUCLEOTIDE SEQUENCE [LARGE SCALE GENOMIC DNA]</scope>
    <source>
        <strain evidence="1 2">DSM 22130</strain>
    </source>
</reference>
<proteinExistence type="predicted"/>
<accession>A0A4Q9KIB0</accession>
<keyword evidence="2" id="KW-1185">Reference proteome</keyword>
<evidence type="ECO:0000313" key="2">
    <source>
        <dbReference type="Proteomes" id="UP000291933"/>
    </source>
</evidence>
<sequence length="70" mass="7608">MVDRQLEPGFGRDGISGMVTPGRALRLACVRRPAEAEPIRPDNPLDTARALAYVVARASGRRLRQPPATL</sequence>
<dbReference type="AlphaFoldDB" id="A0A4Q9KIB0"/>